<dbReference type="InterPro" id="IPR027417">
    <property type="entry name" value="P-loop_NTPase"/>
</dbReference>
<dbReference type="PANTHER" id="PTHR39206:SF1">
    <property type="entry name" value="SLL8004 PROTEIN"/>
    <property type="match status" value="1"/>
</dbReference>
<dbReference type="SUPFAM" id="SSF52540">
    <property type="entry name" value="P-loop containing nucleoside triphosphate hydrolases"/>
    <property type="match status" value="1"/>
</dbReference>
<accession>A0ABX3SPV9</accession>
<organism evidence="1 2">
    <name type="scientific">Mycobacterium malmoense</name>
    <dbReference type="NCBI Taxonomy" id="1780"/>
    <lineage>
        <taxon>Bacteria</taxon>
        <taxon>Bacillati</taxon>
        <taxon>Actinomycetota</taxon>
        <taxon>Actinomycetes</taxon>
        <taxon>Mycobacteriales</taxon>
        <taxon>Mycobacteriaceae</taxon>
        <taxon>Mycobacterium</taxon>
    </lineage>
</organism>
<proteinExistence type="predicted"/>
<sequence length="219" mass="23294">MARKTPVPARLYVLAGVNGAGKSSIGGAAIRAAGGEYYNPDEAARALMAANPGLGQPEANAAAWQQGRKLLERAIHQRLDFSLETTLGGTTMPRLLAEAASCGIEVRVFYMGLASADAHIERVRQRVRAGGHDIPEADIRRRCRHSLLNLVQLLSALTELRVYDNSATADPAAGQAPLPVLVLHMQRGRIVGPPDLAGTPDWAKPIVAAALKLRSGRSQ</sequence>
<gene>
    <name evidence="1" type="ORF">BST29_15270</name>
</gene>
<reference evidence="1 2" key="1">
    <citation type="submission" date="2017-02" db="EMBL/GenBank/DDBJ databases">
        <title>The new phylogeny of genus Mycobacterium.</title>
        <authorList>
            <person name="Tortoli E."/>
            <person name="Trovato A."/>
            <person name="Cirillo D.M."/>
        </authorList>
    </citation>
    <scope>NUCLEOTIDE SEQUENCE [LARGE SCALE GENOMIC DNA]</scope>
    <source>
        <strain evidence="1 2">IP1130001</strain>
    </source>
</reference>
<keyword evidence="2" id="KW-1185">Reference proteome</keyword>
<dbReference type="Pfam" id="PF13671">
    <property type="entry name" value="AAA_33"/>
    <property type="match status" value="1"/>
</dbReference>
<protein>
    <submittedName>
        <fullName evidence="1">ZTL protein</fullName>
    </submittedName>
</protein>
<dbReference type="Proteomes" id="UP000243140">
    <property type="component" value="Unassembled WGS sequence"/>
</dbReference>
<dbReference type="Gene3D" id="3.40.50.300">
    <property type="entry name" value="P-loop containing nucleotide triphosphate hydrolases"/>
    <property type="match status" value="1"/>
</dbReference>
<evidence type="ECO:0000313" key="2">
    <source>
        <dbReference type="Proteomes" id="UP000243140"/>
    </source>
</evidence>
<dbReference type="PANTHER" id="PTHR39206">
    <property type="entry name" value="SLL8004 PROTEIN"/>
    <property type="match status" value="1"/>
</dbReference>
<dbReference type="RefSeq" id="WP_083011064.1">
    <property type="nucleotide sequence ID" value="NZ_CP060015.1"/>
</dbReference>
<evidence type="ECO:0000313" key="1">
    <source>
        <dbReference type="EMBL" id="ORA80858.1"/>
    </source>
</evidence>
<comment type="caution">
    <text evidence="1">The sequence shown here is derived from an EMBL/GenBank/DDBJ whole genome shotgun (WGS) entry which is preliminary data.</text>
</comment>
<dbReference type="EMBL" id="MVHV01000015">
    <property type="protein sequence ID" value="ORA80858.1"/>
    <property type="molecule type" value="Genomic_DNA"/>
</dbReference>
<name>A0ABX3SPV9_MYCMA</name>